<dbReference type="PANTHER" id="PTHR43861">
    <property type="entry name" value="TRANS-ACONITATE 2-METHYLTRANSFERASE-RELATED"/>
    <property type="match status" value="1"/>
</dbReference>
<dbReference type="Proteomes" id="UP000225997">
    <property type="component" value="Unassembled WGS sequence"/>
</dbReference>
<dbReference type="InterPro" id="IPR029063">
    <property type="entry name" value="SAM-dependent_MTases_sf"/>
</dbReference>
<reference evidence="1 2" key="1">
    <citation type="submission" date="2017-09" db="EMBL/GenBank/DDBJ databases">
        <title>Large-scale bioinformatics analysis of Bacillus genomes uncovers conserved roles of natural products in bacterial physiology.</title>
        <authorList>
            <consortium name="Agbiome Team Llc"/>
            <person name="Bleich R.M."/>
            <person name="Grubbs K.J."/>
            <person name="Santa Maria K.C."/>
            <person name="Allen S.E."/>
            <person name="Farag S."/>
            <person name="Shank E.A."/>
            <person name="Bowers A."/>
        </authorList>
    </citation>
    <scope>NUCLEOTIDE SEQUENCE [LARGE SCALE GENOMIC DNA]</scope>
    <source>
        <strain evidence="1 2">AFS044250</strain>
    </source>
</reference>
<dbReference type="SUPFAM" id="SSF53335">
    <property type="entry name" value="S-adenosyl-L-methionine-dependent methyltransferases"/>
    <property type="match status" value="1"/>
</dbReference>
<accession>A0A2C4Q6M7</accession>
<keyword evidence="1" id="KW-0808">Transferase</keyword>
<dbReference type="EMBL" id="NUSQ01000104">
    <property type="protein sequence ID" value="PHD66664.1"/>
    <property type="molecule type" value="Genomic_DNA"/>
</dbReference>
<dbReference type="RefSeq" id="WP_100063085.1">
    <property type="nucleotide sequence ID" value="NZ_NUSQ01000104.1"/>
</dbReference>
<keyword evidence="1" id="KW-0489">Methyltransferase</keyword>
<dbReference type="GO" id="GO:0008168">
    <property type="term" value="F:methyltransferase activity"/>
    <property type="evidence" value="ECO:0007669"/>
    <property type="project" value="UniProtKB-KW"/>
</dbReference>
<dbReference type="CDD" id="cd02440">
    <property type="entry name" value="AdoMet_MTases"/>
    <property type="match status" value="1"/>
</dbReference>
<name>A0A2C4Q6M7_9BACI</name>
<organism evidence="1 2">
    <name type="scientific">Bacillus toyonensis</name>
    <dbReference type="NCBI Taxonomy" id="155322"/>
    <lineage>
        <taxon>Bacteria</taxon>
        <taxon>Bacillati</taxon>
        <taxon>Bacillota</taxon>
        <taxon>Bacilli</taxon>
        <taxon>Bacillales</taxon>
        <taxon>Bacillaceae</taxon>
        <taxon>Bacillus</taxon>
        <taxon>Bacillus cereus group</taxon>
    </lineage>
</organism>
<sequence>MNREKSSLYEEKSDFYYNAANPNLLKHIKKEWKEVLDIGCSSGALGAAIKENGTRVSGIEAFSEAAEKAKEKLDHVVLGDIETMDMPYEEGQFDCVIFGDVLEHLFDPWAVVEKVKPYIKQNGVILASIPNVAHISVLAPLLAGNWTYTEYGLLDKTHIRFFTFNEMLRLFLKAGYSISKVNRVYVDHKMYEPLIEELYEVCKKYRLGSGFMAEAVVFQYIIEAEKSQL</sequence>
<evidence type="ECO:0000313" key="2">
    <source>
        <dbReference type="Proteomes" id="UP000225997"/>
    </source>
</evidence>
<dbReference type="AlphaFoldDB" id="A0A2C4Q6M7"/>
<dbReference type="Gene3D" id="3.40.50.150">
    <property type="entry name" value="Vaccinia Virus protein VP39"/>
    <property type="match status" value="1"/>
</dbReference>
<protein>
    <submittedName>
        <fullName evidence="1">SAM-dependent methyltransferase</fullName>
    </submittedName>
</protein>
<gene>
    <name evidence="1" type="ORF">COF40_20820</name>
</gene>
<comment type="caution">
    <text evidence="1">The sequence shown here is derived from an EMBL/GenBank/DDBJ whole genome shotgun (WGS) entry which is preliminary data.</text>
</comment>
<dbReference type="GO" id="GO:0032259">
    <property type="term" value="P:methylation"/>
    <property type="evidence" value="ECO:0007669"/>
    <property type="project" value="UniProtKB-KW"/>
</dbReference>
<dbReference type="Pfam" id="PF13489">
    <property type="entry name" value="Methyltransf_23"/>
    <property type="match status" value="1"/>
</dbReference>
<evidence type="ECO:0000313" key="1">
    <source>
        <dbReference type="EMBL" id="PHD66664.1"/>
    </source>
</evidence>
<proteinExistence type="predicted"/>